<dbReference type="InterPro" id="IPR006143">
    <property type="entry name" value="RND_pump_MFP"/>
</dbReference>
<sequence length="360" mass="38383">MRLGIVVMGCFWLWSCSSGSAGVGGSGLVGTADSSVTEIGVTAVQTLVCKVQPFRSVVKCEGLVKAFQEQVFVAEAAGVVQSFDGVNGRRYRRGETVAVLDGSLLALKLERAVLMRYNADQEYKSQLLAYGDLLKGKSAGLVDSIKKKLSIASGLALAEQDIKETDELLDRTGLKAGFDGVIADVRIKPGMHFNAGDVLFRLYADRDLYLETEVLETSMISMAKGLKARVSALSYPASTFNAVVDNINPYVSDKGMVRLMLRIVGGASKVPLFPGMHGVAEIDTGTGNGLVVPSAALVLRNGKNVVFTVVDGKAFWHDVVLGRDNGRELEILNGLKAGDRVIVSNNAQLTHGSPVTEVTQ</sequence>
<dbReference type="NCBIfam" id="TIGR01730">
    <property type="entry name" value="RND_mfp"/>
    <property type="match status" value="1"/>
</dbReference>
<comment type="similarity">
    <text evidence="1">Belongs to the membrane fusion protein (MFP) (TC 8.A.1) family.</text>
</comment>
<proteinExistence type="inferred from homology"/>
<dbReference type="AlphaFoldDB" id="A0A6N8J7W0"/>
<dbReference type="GO" id="GO:1990281">
    <property type="term" value="C:efflux pump complex"/>
    <property type="evidence" value="ECO:0007669"/>
    <property type="project" value="TreeGrafter"/>
</dbReference>
<dbReference type="GO" id="GO:0015562">
    <property type="term" value="F:efflux transmembrane transporter activity"/>
    <property type="evidence" value="ECO:0007669"/>
    <property type="project" value="TreeGrafter"/>
</dbReference>
<comment type="caution">
    <text evidence="4">The sequence shown here is derived from an EMBL/GenBank/DDBJ whole genome shotgun (WGS) entry which is preliminary data.</text>
</comment>
<dbReference type="EMBL" id="WRXO01000001">
    <property type="protein sequence ID" value="MVT40282.1"/>
    <property type="molecule type" value="Genomic_DNA"/>
</dbReference>
<dbReference type="Gene3D" id="2.40.30.170">
    <property type="match status" value="1"/>
</dbReference>
<evidence type="ECO:0000256" key="2">
    <source>
        <dbReference type="SAM" id="SignalP"/>
    </source>
</evidence>
<dbReference type="Proteomes" id="UP000468388">
    <property type="component" value="Unassembled WGS sequence"/>
</dbReference>
<evidence type="ECO:0000313" key="4">
    <source>
        <dbReference type="EMBL" id="MVT40282.1"/>
    </source>
</evidence>
<dbReference type="Pfam" id="PF25989">
    <property type="entry name" value="YknX_C"/>
    <property type="match status" value="1"/>
</dbReference>
<accession>A0A6N8J7W0</accession>
<feature type="domain" description="YknX-like C-terminal permuted SH3-like" evidence="3">
    <location>
        <begin position="289"/>
        <end position="356"/>
    </location>
</feature>
<keyword evidence="5" id="KW-1185">Reference proteome</keyword>
<organism evidence="4 5">
    <name type="scientific">Chitinophaga oryziterrae</name>
    <dbReference type="NCBI Taxonomy" id="1031224"/>
    <lineage>
        <taxon>Bacteria</taxon>
        <taxon>Pseudomonadati</taxon>
        <taxon>Bacteroidota</taxon>
        <taxon>Chitinophagia</taxon>
        <taxon>Chitinophagales</taxon>
        <taxon>Chitinophagaceae</taxon>
        <taxon>Chitinophaga</taxon>
    </lineage>
</organism>
<dbReference type="OrthoDB" id="1522646at2"/>
<evidence type="ECO:0000259" key="3">
    <source>
        <dbReference type="Pfam" id="PF25989"/>
    </source>
</evidence>
<dbReference type="RefSeq" id="WP_157298909.1">
    <property type="nucleotide sequence ID" value="NZ_BAAAZB010000005.1"/>
</dbReference>
<feature type="signal peptide" evidence="2">
    <location>
        <begin position="1"/>
        <end position="21"/>
    </location>
</feature>
<evidence type="ECO:0000256" key="1">
    <source>
        <dbReference type="ARBA" id="ARBA00009477"/>
    </source>
</evidence>
<dbReference type="PANTHER" id="PTHR30469">
    <property type="entry name" value="MULTIDRUG RESISTANCE PROTEIN MDTA"/>
    <property type="match status" value="1"/>
</dbReference>
<dbReference type="InterPro" id="IPR058637">
    <property type="entry name" value="YknX-like_C"/>
</dbReference>
<feature type="chain" id="PRO_5026872409" evidence="2">
    <location>
        <begin position="22"/>
        <end position="360"/>
    </location>
</feature>
<dbReference type="Gene3D" id="2.40.50.100">
    <property type="match status" value="1"/>
</dbReference>
<reference evidence="4 5" key="1">
    <citation type="submission" date="2019-12" db="EMBL/GenBank/DDBJ databases">
        <title>The draft genomic sequence of strain Chitinophaga oryziterrae JCM 16595.</title>
        <authorList>
            <person name="Zhang X."/>
        </authorList>
    </citation>
    <scope>NUCLEOTIDE SEQUENCE [LARGE SCALE GENOMIC DNA]</scope>
    <source>
        <strain evidence="4 5">JCM 16595</strain>
    </source>
</reference>
<evidence type="ECO:0000313" key="5">
    <source>
        <dbReference type="Proteomes" id="UP000468388"/>
    </source>
</evidence>
<gene>
    <name evidence="4" type="ORF">GO495_06790</name>
</gene>
<keyword evidence="2" id="KW-0732">Signal</keyword>
<name>A0A6N8J7W0_9BACT</name>
<protein>
    <submittedName>
        <fullName evidence="4">Efflux RND transporter periplasmic adaptor subunit</fullName>
    </submittedName>
</protein>
<dbReference type="Gene3D" id="2.40.420.20">
    <property type="match status" value="1"/>
</dbReference>
<dbReference type="PANTHER" id="PTHR30469:SF15">
    <property type="entry name" value="HLYD FAMILY OF SECRETION PROTEINS"/>
    <property type="match status" value="1"/>
</dbReference>